<dbReference type="RefSeq" id="WP_248827018.1">
    <property type="nucleotide sequence ID" value="NZ_JALKFT010000055.1"/>
</dbReference>
<accession>A0ABT0K594</accession>
<reference evidence="1 2" key="1">
    <citation type="submission" date="2022-04" db="EMBL/GenBank/DDBJ databases">
        <title>Genome diversity in the genus Frankia.</title>
        <authorList>
            <person name="Carlos-Shanley C."/>
            <person name="Hahn D."/>
        </authorList>
    </citation>
    <scope>NUCLEOTIDE SEQUENCE [LARGE SCALE GENOMIC DNA]</scope>
    <source>
        <strain evidence="1 2">Ag45/Mut15</strain>
    </source>
</reference>
<evidence type="ECO:0000313" key="2">
    <source>
        <dbReference type="Proteomes" id="UP001201873"/>
    </source>
</evidence>
<name>A0ABT0K594_9ACTN</name>
<sequence>MRSSFRAGPRLGLRRLTAGVVSGGVLAATLVGVGVGTASAVPSPLAYEQYAYGASASVGGVVTVGPLFPTGISCTIQPGLVATAGGLVNIPGVITAAPTFQSATTAHSGPNNNQVAVTRSTVASINLLGGLVGLTGLGVTSTAVNTGAGVASAGSVSLGALTVLGIPIPLGSIGANTTIAIPLLGSITLNEQTVAANGIRTIGAHIRLLAGPNAGLDVIIGLTQSRFLPKPPVFITGVAYSNLIAAGPLSVNPLVAQSVPCNGGTSSSSLAGINLPGIITAGAITASGTAVPGNPTGGTSKISLASLNLLNGLITASAITSQANVVKSPGSPPVLSSTGTQFADLTVAGVHLPVDVAPNTAVVLPGVGYVVLNRQVQTATGLEIRAVEIVIQIGGVLPVGAVVRLGVASINAADTGVSPLSAAIDPYNTDQLSEPFAAQLCADVDDPASCNNITTSTF</sequence>
<protein>
    <recommendedName>
        <fullName evidence="3">Secreted protein</fullName>
    </recommendedName>
</protein>
<gene>
    <name evidence="1" type="ORF">MXD59_24930</name>
</gene>
<dbReference type="NCBIfam" id="NF040603">
    <property type="entry name" value="choice_anch_P"/>
    <property type="match status" value="2"/>
</dbReference>
<keyword evidence="2" id="KW-1185">Reference proteome</keyword>
<proteinExistence type="predicted"/>
<dbReference type="Proteomes" id="UP001201873">
    <property type="component" value="Unassembled WGS sequence"/>
</dbReference>
<organism evidence="1 2">
    <name type="scientific">Frankia umida</name>
    <dbReference type="NCBI Taxonomy" id="573489"/>
    <lineage>
        <taxon>Bacteria</taxon>
        <taxon>Bacillati</taxon>
        <taxon>Actinomycetota</taxon>
        <taxon>Actinomycetes</taxon>
        <taxon>Frankiales</taxon>
        <taxon>Frankiaceae</taxon>
        <taxon>Frankia</taxon>
    </lineage>
</organism>
<evidence type="ECO:0008006" key="3">
    <source>
        <dbReference type="Google" id="ProtNLM"/>
    </source>
</evidence>
<comment type="caution">
    <text evidence="1">The sequence shown here is derived from an EMBL/GenBank/DDBJ whole genome shotgun (WGS) entry which is preliminary data.</text>
</comment>
<evidence type="ECO:0000313" key="1">
    <source>
        <dbReference type="EMBL" id="MCK9878963.1"/>
    </source>
</evidence>
<dbReference type="EMBL" id="JALKFT010000055">
    <property type="protein sequence ID" value="MCK9878963.1"/>
    <property type="molecule type" value="Genomic_DNA"/>
</dbReference>